<reference evidence="2" key="1">
    <citation type="journal article" date="2019" name="Sci. Rep.">
        <title>Draft genome of Tanacetum cinerariifolium, the natural source of mosquito coil.</title>
        <authorList>
            <person name="Yamashiro T."/>
            <person name="Shiraishi A."/>
            <person name="Satake H."/>
            <person name="Nakayama K."/>
        </authorList>
    </citation>
    <scope>NUCLEOTIDE SEQUENCE</scope>
</reference>
<dbReference type="Pfam" id="PF00560">
    <property type="entry name" value="LRR_1"/>
    <property type="match status" value="2"/>
</dbReference>
<dbReference type="SUPFAM" id="SSF52058">
    <property type="entry name" value="L domain-like"/>
    <property type="match status" value="1"/>
</dbReference>
<dbReference type="InterPro" id="IPR001611">
    <property type="entry name" value="Leu-rich_rpt"/>
</dbReference>
<dbReference type="InterPro" id="IPR032675">
    <property type="entry name" value="LRR_dom_sf"/>
</dbReference>
<feature type="transmembrane region" description="Helical" evidence="1">
    <location>
        <begin position="106"/>
        <end position="132"/>
    </location>
</feature>
<protein>
    <submittedName>
        <fullName evidence="2">Malectin-like carbohydrate-binding domain-containing protein</fullName>
    </submittedName>
</protein>
<dbReference type="PANTHER" id="PTHR45631:SF201">
    <property type="entry name" value="MALECTIN-LIKE CARBOHYDRATE-BINDING DOMAIN-CONTAINING PROTEIN-RELATED"/>
    <property type="match status" value="1"/>
</dbReference>
<proteinExistence type="predicted"/>
<comment type="caution">
    <text evidence="2">The sequence shown here is derived from an EMBL/GenBank/DDBJ whole genome shotgun (WGS) entry which is preliminary data.</text>
</comment>
<feature type="non-terminal residue" evidence="2">
    <location>
        <position position="1"/>
    </location>
</feature>
<dbReference type="EMBL" id="BKCJ010481325">
    <property type="protein sequence ID" value="GFA75263.1"/>
    <property type="molecule type" value="Genomic_DNA"/>
</dbReference>
<accession>A0A699K808</accession>
<keyword evidence="1" id="KW-0472">Membrane</keyword>
<dbReference type="AlphaFoldDB" id="A0A699K808"/>
<dbReference type="Gene3D" id="3.80.10.10">
    <property type="entry name" value="Ribonuclease Inhibitor"/>
    <property type="match status" value="1"/>
</dbReference>
<sequence>NLASFNLSGSLPDISSMDALEIIDLHNNRLKGTIPNFLGTMRNLQHLNLADNQFSGPIPTSLSTNNKLTLNVTGNPSLCAPDKSCSSSPADNTPATKKKKKSMLPLILYITIPILVLVLVLVAVIAFCFLFKKTTPPNANMPVVPG</sequence>
<evidence type="ECO:0000256" key="1">
    <source>
        <dbReference type="SAM" id="Phobius"/>
    </source>
</evidence>
<gene>
    <name evidence="2" type="ORF">Tci_647235</name>
</gene>
<organism evidence="2">
    <name type="scientific">Tanacetum cinerariifolium</name>
    <name type="common">Dalmatian daisy</name>
    <name type="synonym">Chrysanthemum cinerariifolium</name>
    <dbReference type="NCBI Taxonomy" id="118510"/>
    <lineage>
        <taxon>Eukaryota</taxon>
        <taxon>Viridiplantae</taxon>
        <taxon>Streptophyta</taxon>
        <taxon>Embryophyta</taxon>
        <taxon>Tracheophyta</taxon>
        <taxon>Spermatophyta</taxon>
        <taxon>Magnoliopsida</taxon>
        <taxon>eudicotyledons</taxon>
        <taxon>Gunneridae</taxon>
        <taxon>Pentapetalae</taxon>
        <taxon>asterids</taxon>
        <taxon>campanulids</taxon>
        <taxon>Asterales</taxon>
        <taxon>Asteraceae</taxon>
        <taxon>Asteroideae</taxon>
        <taxon>Anthemideae</taxon>
        <taxon>Anthemidinae</taxon>
        <taxon>Tanacetum</taxon>
    </lineage>
</organism>
<evidence type="ECO:0000313" key="2">
    <source>
        <dbReference type="EMBL" id="GFA75263.1"/>
    </source>
</evidence>
<dbReference type="PANTHER" id="PTHR45631">
    <property type="entry name" value="OS07G0107800 PROTEIN-RELATED"/>
    <property type="match status" value="1"/>
</dbReference>
<keyword evidence="1" id="KW-1133">Transmembrane helix</keyword>
<keyword evidence="1" id="KW-0812">Transmembrane</keyword>
<name>A0A699K808_TANCI</name>